<dbReference type="InterPro" id="IPR024455">
    <property type="entry name" value="Phage_capsid"/>
</dbReference>
<dbReference type="InterPro" id="IPR054612">
    <property type="entry name" value="Phage_capsid-like_C"/>
</dbReference>
<evidence type="ECO:0000259" key="3">
    <source>
        <dbReference type="Pfam" id="PF05065"/>
    </source>
</evidence>
<proteinExistence type="predicted"/>
<keyword evidence="2" id="KW-0175">Coiled coil</keyword>
<comment type="caution">
    <text evidence="4">The sequence shown here is derived from an EMBL/GenBank/DDBJ whole genome shotgun (WGS) entry which is preliminary data.</text>
</comment>
<evidence type="ECO:0000256" key="1">
    <source>
        <dbReference type="ARBA" id="ARBA00004328"/>
    </source>
</evidence>
<dbReference type="Proteomes" id="UP001243009">
    <property type="component" value="Unassembled WGS sequence"/>
</dbReference>
<protein>
    <submittedName>
        <fullName evidence="4">Phage major capsid protein</fullName>
    </submittedName>
</protein>
<feature type="coiled-coil region" evidence="2">
    <location>
        <begin position="5"/>
        <end position="59"/>
    </location>
</feature>
<sequence length="447" mass="47695">MSKRLSELQRKHANKVAELKALIAKSDEDTVSDEDKAAFEALKGELNTLKESIALLNEVRALEADAAAPVGKSDEDEDDKEEKQAPQFVRRAYATAAAPATNVEKGLRAARYLIGAHAAKSIGPRAAANMIHTTFNDDVTAKALSQSGGASVGGVLIPTSFSNDLIELLRARTAVRASNPMSLSLDTGNVTIPRLSGGSSATWQGEVADITASQQSFDTVTLSAKKLATVVPVSNDLLRRTPVGLDAVIRDDLVESLARKEDLGFLRGDGTSGSPVGIRNFAGLTTTVAPGVTLANVVTFLRKMVLSLENANSRMIRPVWVMHPQVKAFISTLRDGVGGFFQFKDELDAGKLYGFPVLTTTQLPTNLTTAGGTAGTEIFLYDAADLILAQTLNIQVDVSSEASFYNGTGYESAFSKDMTLFRVITEVDVNNRHIGSFIVGLADSWTV</sequence>
<evidence type="ECO:0000256" key="2">
    <source>
        <dbReference type="SAM" id="Coils"/>
    </source>
</evidence>
<evidence type="ECO:0000313" key="4">
    <source>
        <dbReference type="EMBL" id="MDO9711974.1"/>
    </source>
</evidence>
<name>A0ABT9E772_9PROT</name>
<comment type="subcellular location">
    <subcellularLocation>
        <location evidence="1">Virion</location>
    </subcellularLocation>
</comment>
<keyword evidence="5" id="KW-1185">Reference proteome</keyword>
<organism evidence="4 5">
    <name type="scientific">Paracraurococcus lichenis</name>
    <dbReference type="NCBI Taxonomy" id="3064888"/>
    <lineage>
        <taxon>Bacteria</taxon>
        <taxon>Pseudomonadati</taxon>
        <taxon>Pseudomonadota</taxon>
        <taxon>Alphaproteobacteria</taxon>
        <taxon>Acetobacterales</taxon>
        <taxon>Roseomonadaceae</taxon>
        <taxon>Paracraurococcus</taxon>
    </lineage>
</organism>
<dbReference type="Pfam" id="PF05065">
    <property type="entry name" value="Phage_capsid"/>
    <property type="match status" value="1"/>
</dbReference>
<accession>A0ABT9E772</accession>
<evidence type="ECO:0000313" key="5">
    <source>
        <dbReference type="Proteomes" id="UP001243009"/>
    </source>
</evidence>
<feature type="domain" description="Phage capsid-like C-terminal" evidence="3">
    <location>
        <begin position="153"/>
        <end position="439"/>
    </location>
</feature>
<dbReference type="SUPFAM" id="SSF56563">
    <property type="entry name" value="Major capsid protein gp5"/>
    <property type="match status" value="1"/>
</dbReference>
<gene>
    <name evidence="4" type="ORF">Q7A36_26765</name>
</gene>
<dbReference type="NCBIfam" id="TIGR01554">
    <property type="entry name" value="major_cap_HK97"/>
    <property type="match status" value="1"/>
</dbReference>
<dbReference type="EMBL" id="JAUTWS010000038">
    <property type="protein sequence ID" value="MDO9711974.1"/>
    <property type="molecule type" value="Genomic_DNA"/>
</dbReference>
<dbReference type="Gene3D" id="3.30.2400.10">
    <property type="entry name" value="Major capsid protein gp5"/>
    <property type="match status" value="1"/>
</dbReference>
<reference evidence="4 5" key="1">
    <citation type="submission" date="2023-08" db="EMBL/GenBank/DDBJ databases">
        <title>The draft genome sequence of Paracraurococcus sp. LOR1-02.</title>
        <authorList>
            <person name="Kingkaew E."/>
            <person name="Tanasupawat S."/>
        </authorList>
    </citation>
    <scope>NUCLEOTIDE SEQUENCE [LARGE SCALE GENOMIC DNA]</scope>
    <source>
        <strain evidence="4 5">LOR1-02</strain>
    </source>
</reference>
<dbReference type="RefSeq" id="WP_305106830.1">
    <property type="nucleotide sequence ID" value="NZ_JAUTWS010000038.1"/>
</dbReference>